<sequence>MGLVLIDERISIRKANPMNTARIPLDLTKLSCGGEFLSNFIESYFEPAHLRDACTRKHLIANFLSAKRGGFESMHDLIGMTPKELWGPDAFQRRDQLNMDPIVASDEIKNVNRMANFEAQALFCRRPVSIHRSILDFNGIAHFQRVLKIPILSSYSNKVVALLTVLQDLTHHLHCSKIFHLYQKFYPIKKAIQKTLEHFKLEKYFCGQPTYHEMRVLLSMREDSRHKVVAKKLECADATVSSHIANLQSKLKSGAVHDVLSQLPSIPENEQDAYIWID</sequence>
<evidence type="ECO:0000259" key="1">
    <source>
        <dbReference type="Pfam" id="PF00196"/>
    </source>
</evidence>
<protein>
    <submittedName>
        <fullName evidence="2">Putative transcriptional regulator</fullName>
    </submittedName>
</protein>
<gene>
    <name evidence="2" type="ORF">CAGGBEG34_200106</name>
</gene>
<dbReference type="Gene3D" id="1.10.10.10">
    <property type="entry name" value="Winged helix-like DNA-binding domain superfamily/Winged helix DNA-binding domain"/>
    <property type="match status" value="1"/>
</dbReference>
<dbReference type="InterPro" id="IPR036388">
    <property type="entry name" value="WH-like_DNA-bd_sf"/>
</dbReference>
<accession>G2J8K5</accession>
<dbReference type="STRING" id="1070319.CAGGBEG34_200106"/>
<organism evidence="2 3">
    <name type="scientific">Candidatus Glomeribacter gigasporarum BEG34</name>
    <dbReference type="NCBI Taxonomy" id="1070319"/>
    <lineage>
        <taxon>Bacteria</taxon>
        <taxon>Pseudomonadati</taxon>
        <taxon>Pseudomonadota</taxon>
        <taxon>Betaproteobacteria</taxon>
        <taxon>Burkholderiales</taxon>
        <taxon>Burkholderiaceae</taxon>
        <taxon>Candidatus Glomeribacter</taxon>
    </lineage>
</organism>
<comment type="caution">
    <text evidence="2">The sequence shown here is derived from an EMBL/GenBank/DDBJ whole genome shotgun (WGS) entry which is preliminary data.</text>
</comment>
<dbReference type="Pfam" id="PF00196">
    <property type="entry name" value="GerE"/>
    <property type="match status" value="1"/>
</dbReference>
<name>G2J8K5_9BURK</name>
<dbReference type="AlphaFoldDB" id="G2J8K5"/>
<dbReference type="InterPro" id="IPR000792">
    <property type="entry name" value="Tscrpt_reg_LuxR_C"/>
</dbReference>
<evidence type="ECO:0000313" key="2">
    <source>
        <dbReference type="EMBL" id="CCD29102.1"/>
    </source>
</evidence>
<feature type="domain" description="HTH luxR-type" evidence="1">
    <location>
        <begin position="212"/>
        <end position="252"/>
    </location>
</feature>
<evidence type="ECO:0000313" key="3">
    <source>
        <dbReference type="Proteomes" id="UP000054051"/>
    </source>
</evidence>
<reference evidence="2 3" key="1">
    <citation type="submission" date="2011-08" db="EMBL/GenBank/DDBJ databases">
        <title>The genome of the obligate endobacterium of an arbuscular mycorrhizal fungus reveals an interphylum network of nutritional interactions.</title>
        <authorList>
            <person name="Ghignone S."/>
            <person name="Salvioli A."/>
            <person name="Anca I."/>
            <person name="Lumini E."/>
            <person name="Ortu G."/>
            <person name="Petiti L."/>
            <person name="Cruveiller S."/>
            <person name="Bianciotto V."/>
            <person name="Piffanelli P."/>
            <person name="Lanfranco L."/>
            <person name="Bonfante P."/>
        </authorList>
    </citation>
    <scope>NUCLEOTIDE SEQUENCE [LARGE SCALE GENOMIC DNA]</scope>
    <source>
        <strain evidence="2 3">BEG34</strain>
    </source>
</reference>
<keyword evidence="3" id="KW-1185">Reference proteome</keyword>
<dbReference type="Proteomes" id="UP000054051">
    <property type="component" value="Unassembled WGS sequence"/>
</dbReference>
<proteinExistence type="predicted"/>
<dbReference type="EMBL" id="CAFB01000037">
    <property type="protein sequence ID" value="CCD29102.1"/>
    <property type="molecule type" value="Genomic_DNA"/>
</dbReference>
<dbReference type="eggNOG" id="ENOG50345AQ">
    <property type="taxonomic scope" value="Bacteria"/>
</dbReference>
<dbReference type="GO" id="GO:0006355">
    <property type="term" value="P:regulation of DNA-templated transcription"/>
    <property type="evidence" value="ECO:0007669"/>
    <property type="project" value="InterPro"/>
</dbReference>